<dbReference type="EMBL" id="GBHO01009512">
    <property type="protein sequence ID" value="JAG34092.1"/>
    <property type="molecule type" value="Transcribed_RNA"/>
</dbReference>
<keyword evidence="1" id="KW-0862">Zinc</keyword>
<feature type="domain" description="C2H2-type" evidence="2">
    <location>
        <begin position="9"/>
        <end position="29"/>
    </location>
</feature>
<protein>
    <recommendedName>
        <fullName evidence="2">C2H2-type domain-containing protein</fullName>
    </recommendedName>
</protein>
<evidence type="ECO:0000313" key="3">
    <source>
        <dbReference type="EMBL" id="JAG34092.1"/>
    </source>
</evidence>
<proteinExistence type="predicted"/>
<feature type="non-terminal residue" evidence="3">
    <location>
        <position position="1"/>
    </location>
</feature>
<accession>A0A0A9YM28</accession>
<organism evidence="3">
    <name type="scientific">Lygus hesperus</name>
    <name type="common">Western plant bug</name>
    <dbReference type="NCBI Taxonomy" id="30085"/>
    <lineage>
        <taxon>Eukaryota</taxon>
        <taxon>Metazoa</taxon>
        <taxon>Ecdysozoa</taxon>
        <taxon>Arthropoda</taxon>
        <taxon>Hexapoda</taxon>
        <taxon>Insecta</taxon>
        <taxon>Pterygota</taxon>
        <taxon>Neoptera</taxon>
        <taxon>Paraneoptera</taxon>
        <taxon>Hemiptera</taxon>
        <taxon>Heteroptera</taxon>
        <taxon>Panheteroptera</taxon>
        <taxon>Cimicomorpha</taxon>
        <taxon>Miridae</taxon>
        <taxon>Mirini</taxon>
        <taxon>Lygus</taxon>
    </lineage>
</organism>
<reference evidence="3" key="1">
    <citation type="journal article" date="2014" name="PLoS ONE">
        <title>Transcriptome-Based Identification of ABC Transporters in the Western Tarnished Plant Bug Lygus hesperus.</title>
        <authorList>
            <person name="Hull J.J."/>
            <person name="Chaney K."/>
            <person name="Geib S.M."/>
            <person name="Fabrick J.A."/>
            <person name="Brent C.S."/>
            <person name="Walsh D."/>
            <person name="Lavine L.C."/>
        </authorList>
    </citation>
    <scope>NUCLEOTIDE SEQUENCE</scope>
</reference>
<sequence>NQTNTQGLHECHQCQKKFTSPTLLERHLRWECEDLDSIDTDDFELYDPNDDDEEDVVPTFSEPTDGSSAHIKCPVCLKKRKNMSAWRCYGCRTMLFRWRQRLATSGLRVLPHCYHTLDNYLFDCQGCRRRRYEREWKTRYPNRDFGLPPIDP</sequence>
<keyword evidence="1" id="KW-0863">Zinc-finger</keyword>
<dbReference type="Gene3D" id="3.30.160.60">
    <property type="entry name" value="Classic Zinc Finger"/>
    <property type="match status" value="1"/>
</dbReference>
<dbReference type="PROSITE" id="PS50157">
    <property type="entry name" value="ZINC_FINGER_C2H2_2"/>
    <property type="match status" value="1"/>
</dbReference>
<dbReference type="InterPro" id="IPR013087">
    <property type="entry name" value="Znf_C2H2_type"/>
</dbReference>
<evidence type="ECO:0000256" key="1">
    <source>
        <dbReference type="PROSITE-ProRule" id="PRU00042"/>
    </source>
</evidence>
<dbReference type="GO" id="GO:0008270">
    <property type="term" value="F:zinc ion binding"/>
    <property type="evidence" value="ECO:0007669"/>
    <property type="project" value="UniProtKB-KW"/>
</dbReference>
<reference evidence="3" key="2">
    <citation type="submission" date="2014-07" db="EMBL/GenBank/DDBJ databases">
        <authorList>
            <person name="Hull J."/>
        </authorList>
    </citation>
    <scope>NUCLEOTIDE SEQUENCE</scope>
</reference>
<gene>
    <name evidence="3" type="ORF">CM83_32206</name>
</gene>
<name>A0A0A9YM28_LYGHE</name>
<keyword evidence="1" id="KW-0479">Metal-binding</keyword>
<evidence type="ECO:0000259" key="2">
    <source>
        <dbReference type="PROSITE" id="PS50157"/>
    </source>
</evidence>
<dbReference type="AlphaFoldDB" id="A0A0A9YM28"/>